<protein>
    <submittedName>
        <fullName evidence="2">Xanthine dehydrogenase subunit D</fullName>
        <ecNumber evidence="2">1.17.1.4</ecNumber>
    </submittedName>
</protein>
<dbReference type="Gene3D" id="3.90.1170.50">
    <property type="entry name" value="Aldehyde oxidase/xanthine dehydrogenase, a/b hammerhead"/>
    <property type="match status" value="1"/>
</dbReference>
<comment type="caution">
    <text evidence="2">The sequence shown here is derived from an EMBL/GenBank/DDBJ whole genome shotgun (WGS) entry which is preliminary data.</text>
</comment>
<feature type="domain" description="Aldehyde oxidase/xanthine dehydrogenase a/b hammerhead" evidence="1">
    <location>
        <begin position="23"/>
        <end position="129"/>
    </location>
</feature>
<evidence type="ECO:0000259" key="1">
    <source>
        <dbReference type="SMART" id="SM01008"/>
    </source>
</evidence>
<dbReference type="Proteomes" id="UP001589854">
    <property type="component" value="Unassembled WGS sequence"/>
</dbReference>
<reference evidence="2 3" key="1">
    <citation type="submission" date="2024-09" db="EMBL/GenBank/DDBJ databases">
        <authorList>
            <person name="Sun Q."/>
            <person name="Mori K."/>
        </authorList>
    </citation>
    <scope>NUCLEOTIDE SEQUENCE [LARGE SCALE GENOMIC DNA]</scope>
    <source>
        <strain evidence="2 3">CCM 7228</strain>
    </source>
</reference>
<dbReference type="EC" id="1.17.1.4" evidence="2"/>
<dbReference type="SMART" id="SM01008">
    <property type="entry name" value="Ald_Xan_dh_C"/>
    <property type="match status" value="1"/>
</dbReference>
<accession>A0ABV6GGI1</accession>
<dbReference type="Pfam" id="PF01315">
    <property type="entry name" value="Ald_Xan_dh_C"/>
    <property type="match status" value="1"/>
</dbReference>
<organism evidence="2 3">
    <name type="scientific">Metabacillus herbersteinensis</name>
    <dbReference type="NCBI Taxonomy" id="283816"/>
    <lineage>
        <taxon>Bacteria</taxon>
        <taxon>Bacillati</taxon>
        <taxon>Bacillota</taxon>
        <taxon>Bacilli</taxon>
        <taxon>Bacillales</taxon>
        <taxon>Bacillaceae</taxon>
        <taxon>Metabacillus</taxon>
    </lineage>
</organism>
<dbReference type="GO" id="GO:0004854">
    <property type="term" value="F:xanthine dehydrogenase activity"/>
    <property type="evidence" value="ECO:0007669"/>
    <property type="project" value="UniProtKB-EC"/>
</dbReference>
<dbReference type="Pfam" id="PF20256">
    <property type="entry name" value="MoCoBD_2"/>
    <property type="match status" value="1"/>
</dbReference>
<gene>
    <name evidence="2" type="primary">pucD</name>
    <name evidence="2" type="ORF">ACFFIX_15265</name>
</gene>
<proteinExistence type="predicted"/>
<dbReference type="SUPFAM" id="SSF56003">
    <property type="entry name" value="Molybdenum cofactor-binding domain"/>
    <property type="match status" value="1"/>
</dbReference>
<evidence type="ECO:0000313" key="3">
    <source>
        <dbReference type="Proteomes" id="UP001589854"/>
    </source>
</evidence>
<dbReference type="Gene3D" id="3.30.365.10">
    <property type="entry name" value="Aldehyde oxidase/xanthine dehydrogenase, molybdopterin binding domain"/>
    <property type="match status" value="4"/>
</dbReference>
<evidence type="ECO:0000313" key="2">
    <source>
        <dbReference type="EMBL" id="MFC0272793.1"/>
    </source>
</evidence>
<keyword evidence="2" id="KW-0560">Oxidoreductase</keyword>
<dbReference type="InterPro" id="IPR000674">
    <property type="entry name" value="Ald_Oxase/Xan_DH_a/b"/>
</dbReference>
<dbReference type="InterPro" id="IPR017609">
    <property type="entry name" value="Xanthine_dehydrogenase_dsu"/>
</dbReference>
<dbReference type="InterPro" id="IPR046867">
    <property type="entry name" value="AldOxase/xan_DH_MoCoBD2"/>
</dbReference>
<dbReference type="InterPro" id="IPR037165">
    <property type="entry name" value="AldOxase/xan_DH_Mopterin-bd_sf"/>
</dbReference>
<dbReference type="RefSeq" id="WP_378935469.1">
    <property type="nucleotide sequence ID" value="NZ_JBHLVO010000013.1"/>
</dbReference>
<dbReference type="PANTHER" id="PTHR11908:SF157">
    <property type="entry name" value="XANTHINE DEHYDROGENASE SUBUNIT D-RELATED"/>
    <property type="match status" value="1"/>
</dbReference>
<dbReference type="InterPro" id="IPR016208">
    <property type="entry name" value="Ald_Oxase/xanthine_DH-like"/>
</dbReference>
<dbReference type="NCBIfam" id="TIGR03196">
    <property type="entry name" value="pucD"/>
    <property type="match status" value="1"/>
</dbReference>
<dbReference type="EMBL" id="JBHLVO010000013">
    <property type="protein sequence ID" value="MFC0272793.1"/>
    <property type="molecule type" value="Genomic_DNA"/>
</dbReference>
<dbReference type="InterPro" id="IPR036856">
    <property type="entry name" value="Ald_Oxase/Xan_DH_a/b_sf"/>
</dbReference>
<dbReference type="InterPro" id="IPR008274">
    <property type="entry name" value="AldOxase/xan_DH_MoCoBD1"/>
</dbReference>
<dbReference type="SUPFAM" id="SSF54665">
    <property type="entry name" value="CO dehydrogenase molybdoprotein N-domain-like"/>
    <property type="match status" value="1"/>
</dbReference>
<name>A0ABV6GGI1_9BACI</name>
<sequence length="762" mass="82969">MTIQSGFSEMKRKVRPDGPKKVTGKLKYLTDLNFPKMLYGKILRSIEPHAEILSISTERAKQLQGVRAVVTYQHVPGLNGYGLIFPDQPVLCENRVRCVGDAIAAVAADTEEIAEQALHLIKVAYKQLPVVDSPEDALHPDAPLLHPGGNILHRANYEKGDVEKGFQECSVVVEETYELPRQMHGYMETEGGVIVPEPDGKLTVYVGSQHGFKDRFQLARILDKPESDIRIVSSPIGGSFGGKDELNIQPYGAMLALATNCPVKIHQTRQESVRAGLKRHPMKITMKTGVNNKGNILAHKVSIIADTGAYATLGPAVLDFAVEHAPGPYIISNIDIEGLSVFTNNGVAGEFRGFGGNQVTFALEGQIDRLAEKLQMDPLEFRQKNVRQAKDLGPLGQRIAPTNSAYDVLEVVKGSLSNKVKKWKEDKETSEKWKATGTGVALTMHGGGLGVGRIDPAGGRLSFTKEGKVEAAFGFEECGQGLLSVIETLIIEEFDCIEEDIKIIVGDTALVPVSGSSTASRATSMVWHALQKMKDSFRKQILQQAEQVTGIDTNQLQMGPIGIWISDPTTDKKPCITYTELAQEINLPITVHTAFDFPTSPDPIEGSHFLYTFAAVTAHVEVDLLTGKVRVLNLDQVVSAGPVVSAMGYQGQIEGGGVMALGYTLMEEAKMDKGIYLTDNFDTYLIPTICDVPFQMNVEAVEKLFDGDSFGPRGVGEIGTVAVSPAIVRAIYDATGCWVNKLPVSPEYLLKHTSLGEIRTWI</sequence>
<keyword evidence="3" id="KW-1185">Reference proteome</keyword>
<dbReference type="PANTHER" id="PTHR11908">
    <property type="entry name" value="XANTHINE DEHYDROGENASE"/>
    <property type="match status" value="1"/>
</dbReference>
<dbReference type="Pfam" id="PF02738">
    <property type="entry name" value="MoCoBD_1"/>
    <property type="match status" value="1"/>
</dbReference>